<reference evidence="5 6" key="1">
    <citation type="submission" date="2016-08" db="EMBL/GenBank/DDBJ databases">
        <title>Novel Firmicutes and Novel Genomes.</title>
        <authorList>
            <person name="Poppleton D.I."/>
            <person name="Gribaldo S."/>
        </authorList>
    </citation>
    <scope>NUCLEOTIDE SEQUENCE [LARGE SCALE GENOMIC DNA]</scope>
    <source>
        <strain evidence="5 6">CTT3</strain>
    </source>
</reference>
<dbReference type="RefSeq" id="WP_120166433.1">
    <property type="nucleotide sequence ID" value="NZ_MCIB01000001.1"/>
</dbReference>
<dbReference type="Gene3D" id="3.30.830.10">
    <property type="entry name" value="Metalloenzyme, LuxS/M16 peptidase-like"/>
    <property type="match status" value="2"/>
</dbReference>
<dbReference type="Pfam" id="PF00675">
    <property type="entry name" value="Peptidase_M16"/>
    <property type="match status" value="1"/>
</dbReference>
<dbReference type="InterPro" id="IPR050361">
    <property type="entry name" value="MPP/UQCRC_Complex"/>
</dbReference>
<keyword evidence="5" id="KW-0378">Hydrolase</keyword>
<dbReference type="InterPro" id="IPR011765">
    <property type="entry name" value="Pept_M16_N"/>
</dbReference>
<protein>
    <submittedName>
        <fullName evidence="5">Zinc protease</fullName>
    </submittedName>
</protein>
<keyword evidence="6" id="KW-1185">Reference proteome</keyword>
<evidence type="ECO:0000259" key="3">
    <source>
        <dbReference type="Pfam" id="PF00675"/>
    </source>
</evidence>
<dbReference type="OrthoDB" id="9811314at2"/>
<dbReference type="Pfam" id="PF05193">
    <property type="entry name" value="Peptidase_M16_C"/>
    <property type="match status" value="1"/>
</dbReference>
<dbReference type="EMBL" id="MCIB01000001">
    <property type="protein sequence ID" value="RKD34486.1"/>
    <property type="molecule type" value="Genomic_DNA"/>
</dbReference>
<evidence type="ECO:0000313" key="5">
    <source>
        <dbReference type="EMBL" id="RKD34486.1"/>
    </source>
</evidence>
<dbReference type="SUPFAM" id="SSF63411">
    <property type="entry name" value="LuxS/MPP-like metallohydrolase"/>
    <property type="match status" value="2"/>
</dbReference>
<dbReference type="FunFam" id="3.30.830.10:FF:000008">
    <property type="entry name" value="Mitochondrial-processing peptidase subunit beta"/>
    <property type="match status" value="1"/>
</dbReference>
<dbReference type="Proteomes" id="UP000284177">
    <property type="component" value="Unassembled WGS sequence"/>
</dbReference>
<proteinExistence type="inferred from homology"/>
<dbReference type="AlphaFoldDB" id="A0A419TAI1"/>
<dbReference type="PANTHER" id="PTHR11851">
    <property type="entry name" value="METALLOPROTEASE"/>
    <property type="match status" value="1"/>
</dbReference>
<dbReference type="GO" id="GO:0046872">
    <property type="term" value="F:metal ion binding"/>
    <property type="evidence" value="ECO:0007669"/>
    <property type="project" value="InterPro"/>
</dbReference>
<feature type="domain" description="Peptidase M16 C-terminal" evidence="4">
    <location>
        <begin position="166"/>
        <end position="340"/>
    </location>
</feature>
<organism evidence="5 6">
    <name type="scientific">Thermohalobacter berrensis</name>
    <dbReference type="NCBI Taxonomy" id="99594"/>
    <lineage>
        <taxon>Bacteria</taxon>
        <taxon>Bacillati</taxon>
        <taxon>Bacillota</taxon>
        <taxon>Tissierellia</taxon>
        <taxon>Tissierellales</taxon>
        <taxon>Thermohalobacteraceae</taxon>
        <taxon>Thermohalobacter</taxon>
    </lineage>
</organism>
<dbReference type="PROSITE" id="PS00143">
    <property type="entry name" value="INSULINASE"/>
    <property type="match status" value="1"/>
</dbReference>
<accession>A0A419TAI1</accession>
<evidence type="ECO:0000256" key="2">
    <source>
        <dbReference type="RuleBase" id="RU004447"/>
    </source>
</evidence>
<feature type="domain" description="Peptidase M16 N-terminal" evidence="3">
    <location>
        <begin position="12"/>
        <end position="158"/>
    </location>
</feature>
<comment type="similarity">
    <text evidence="1 2">Belongs to the peptidase M16 family.</text>
</comment>
<comment type="caution">
    <text evidence="5">The sequence shown here is derived from an EMBL/GenBank/DDBJ whole genome shotgun (WGS) entry which is preliminary data.</text>
</comment>
<dbReference type="PANTHER" id="PTHR11851:SF49">
    <property type="entry name" value="MITOCHONDRIAL-PROCESSING PEPTIDASE SUBUNIT ALPHA"/>
    <property type="match status" value="1"/>
</dbReference>
<sequence>MYNKHILSNGLRVVTEYIPYVKSVSIGIWVESGSRKENETNNGISHFIEHMLFKGTKTRNAREIAESIDSVGGQLNAFTTKECTCFYAKVLDNHLPIAIDILADMLFNSKFSEEDIEKEKNVVIEEINMYEDSPEDLVHDLLSQTIYDGHSLALPILGKAEVLKELTQKDIIKYFQKHYTPHNTVISIAGNFNEDKIMQLIEKYFSKWNSEKPVENTLKPPILYQRLINKRKITEQLHLCIGMEGIAQDRDELYSLLILNNVFGGSMSSRLFQKIREEKGLVYSIYSYPSSYKDTGIFTIYAGLNPNQITNVSRLIINEIKDIKVNKLRKEEIKKAKEQLKGNFILGLESTSSRMSSIGKSELLLGKIHSPKEIINRIDSITYDDINNIIQKVFDFKKLNLAFVGNIENEESVKKRLKNICFQK</sequence>
<evidence type="ECO:0000313" key="6">
    <source>
        <dbReference type="Proteomes" id="UP000284177"/>
    </source>
</evidence>
<keyword evidence="5" id="KW-0645">Protease</keyword>
<dbReference type="InterPro" id="IPR007863">
    <property type="entry name" value="Peptidase_M16_C"/>
</dbReference>
<dbReference type="GO" id="GO:0004222">
    <property type="term" value="F:metalloendopeptidase activity"/>
    <property type="evidence" value="ECO:0007669"/>
    <property type="project" value="InterPro"/>
</dbReference>
<gene>
    <name evidence="5" type="ORF">BET03_01245</name>
</gene>
<name>A0A419TAI1_9FIRM</name>
<dbReference type="GO" id="GO:0006508">
    <property type="term" value="P:proteolysis"/>
    <property type="evidence" value="ECO:0007669"/>
    <property type="project" value="UniProtKB-KW"/>
</dbReference>
<dbReference type="InterPro" id="IPR001431">
    <property type="entry name" value="Pept_M16_Zn_BS"/>
</dbReference>
<evidence type="ECO:0000259" key="4">
    <source>
        <dbReference type="Pfam" id="PF05193"/>
    </source>
</evidence>
<evidence type="ECO:0000256" key="1">
    <source>
        <dbReference type="ARBA" id="ARBA00007261"/>
    </source>
</evidence>
<dbReference type="InterPro" id="IPR011249">
    <property type="entry name" value="Metalloenz_LuxS/M16"/>
</dbReference>